<sequence>MKASQDLIGMTGIPDLGRTILILGLEASWQSRACKDCILEMASGRCVVRHVHHKSYPVQSEHVARTMDSKRGSSMRT</sequence>
<protein>
    <submittedName>
        <fullName evidence="1">Uncharacterized protein</fullName>
    </submittedName>
</protein>
<name>A0AAW2JGR3_9LAMI</name>
<dbReference type="EMBL" id="JACGWK010001002">
    <property type="protein sequence ID" value="KAL0293567.1"/>
    <property type="molecule type" value="Genomic_DNA"/>
</dbReference>
<proteinExistence type="predicted"/>
<comment type="caution">
    <text evidence="1">The sequence shown here is derived from an EMBL/GenBank/DDBJ whole genome shotgun (WGS) entry which is preliminary data.</text>
</comment>
<gene>
    <name evidence="1" type="ORF">Sangu_2523000</name>
</gene>
<accession>A0AAW2JGR3</accession>
<evidence type="ECO:0000313" key="1">
    <source>
        <dbReference type="EMBL" id="KAL0293567.1"/>
    </source>
</evidence>
<reference evidence="1" key="1">
    <citation type="submission" date="2020-06" db="EMBL/GenBank/DDBJ databases">
        <authorList>
            <person name="Li T."/>
            <person name="Hu X."/>
            <person name="Zhang T."/>
            <person name="Song X."/>
            <person name="Zhang H."/>
            <person name="Dai N."/>
            <person name="Sheng W."/>
            <person name="Hou X."/>
            <person name="Wei L."/>
        </authorList>
    </citation>
    <scope>NUCLEOTIDE SEQUENCE</scope>
    <source>
        <strain evidence="1">G01</strain>
        <tissue evidence="1">Leaf</tissue>
    </source>
</reference>
<dbReference type="AlphaFoldDB" id="A0AAW2JGR3"/>
<organism evidence="1">
    <name type="scientific">Sesamum angustifolium</name>
    <dbReference type="NCBI Taxonomy" id="2727405"/>
    <lineage>
        <taxon>Eukaryota</taxon>
        <taxon>Viridiplantae</taxon>
        <taxon>Streptophyta</taxon>
        <taxon>Embryophyta</taxon>
        <taxon>Tracheophyta</taxon>
        <taxon>Spermatophyta</taxon>
        <taxon>Magnoliopsida</taxon>
        <taxon>eudicotyledons</taxon>
        <taxon>Gunneridae</taxon>
        <taxon>Pentapetalae</taxon>
        <taxon>asterids</taxon>
        <taxon>lamiids</taxon>
        <taxon>Lamiales</taxon>
        <taxon>Pedaliaceae</taxon>
        <taxon>Sesamum</taxon>
    </lineage>
</organism>
<reference evidence="1" key="2">
    <citation type="journal article" date="2024" name="Plant">
        <title>Genomic evolution and insights into agronomic trait innovations of Sesamum species.</title>
        <authorList>
            <person name="Miao H."/>
            <person name="Wang L."/>
            <person name="Qu L."/>
            <person name="Liu H."/>
            <person name="Sun Y."/>
            <person name="Le M."/>
            <person name="Wang Q."/>
            <person name="Wei S."/>
            <person name="Zheng Y."/>
            <person name="Lin W."/>
            <person name="Duan Y."/>
            <person name="Cao H."/>
            <person name="Xiong S."/>
            <person name="Wang X."/>
            <person name="Wei L."/>
            <person name="Li C."/>
            <person name="Ma Q."/>
            <person name="Ju M."/>
            <person name="Zhao R."/>
            <person name="Li G."/>
            <person name="Mu C."/>
            <person name="Tian Q."/>
            <person name="Mei H."/>
            <person name="Zhang T."/>
            <person name="Gao T."/>
            <person name="Zhang H."/>
        </authorList>
    </citation>
    <scope>NUCLEOTIDE SEQUENCE</scope>
    <source>
        <strain evidence="1">G01</strain>
    </source>
</reference>